<evidence type="ECO:0000313" key="4">
    <source>
        <dbReference type="Proteomes" id="UP000240708"/>
    </source>
</evidence>
<evidence type="ECO:0000256" key="1">
    <source>
        <dbReference type="SAM" id="MobiDB-lite"/>
    </source>
</evidence>
<feature type="region of interest" description="Disordered" evidence="1">
    <location>
        <begin position="117"/>
        <end position="141"/>
    </location>
</feature>
<keyword evidence="2" id="KW-1133">Transmembrane helix</keyword>
<dbReference type="RefSeq" id="WP_106566319.1">
    <property type="nucleotide sequence ID" value="NZ_PYGF01000002.1"/>
</dbReference>
<sequence length="256" mass="29358">MANQENQLDRYFREKLVEHEEKPSHLVWERLDQNLGNNKPGFSPLWKSAAIFLLILGFGYIFWQVSNTGDTKNVQVAENKEAIPADQKYKANEGMEGMETIENATIDRQAQVIEQDAEEYKPSHHQNKKPSQKSIEPNTPLFANNEPIIEKIRLDENIPQVTEISLPELKLSETIAFNSETQEKEEAQEETISYRITIKSNGLKEETKKQNIIEGLENNVNKIGAFLEKVEQGFADLQDAKENLFASNTPRKERSK</sequence>
<keyword evidence="2" id="KW-0472">Membrane</keyword>
<dbReference type="OrthoDB" id="826165at2"/>
<dbReference type="EMBL" id="PYGF01000002">
    <property type="protein sequence ID" value="PSL06384.1"/>
    <property type="molecule type" value="Genomic_DNA"/>
</dbReference>
<evidence type="ECO:0000313" key="3">
    <source>
        <dbReference type="EMBL" id="PSL06384.1"/>
    </source>
</evidence>
<proteinExistence type="predicted"/>
<feature type="transmembrane region" description="Helical" evidence="2">
    <location>
        <begin position="45"/>
        <end position="63"/>
    </location>
</feature>
<keyword evidence="2" id="KW-0812">Transmembrane</keyword>
<protein>
    <submittedName>
        <fullName evidence="3">Uncharacterized protein</fullName>
    </submittedName>
</protein>
<organism evidence="3 4">
    <name type="scientific">Cecembia rubra</name>
    <dbReference type="NCBI Taxonomy" id="1485585"/>
    <lineage>
        <taxon>Bacteria</taxon>
        <taxon>Pseudomonadati</taxon>
        <taxon>Bacteroidota</taxon>
        <taxon>Cytophagia</taxon>
        <taxon>Cytophagales</taxon>
        <taxon>Cyclobacteriaceae</taxon>
        <taxon>Cecembia</taxon>
    </lineage>
</organism>
<dbReference type="AlphaFoldDB" id="A0A2P8EAB5"/>
<dbReference type="Proteomes" id="UP000240708">
    <property type="component" value="Unassembled WGS sequence"/>
</dbReference>
<gene>
    <name evidence="3" type="ORF">CLV48_102200</name>
</gene>
<reference evidence="3 4" key="1">
    <citation type="submission" date="2018-03" db="EMBL/GenBank/DDBJ databases">
        <title>Genomic Encyclopedia of Archaeal and Bacterial Type Strains, Phase II (KMG-II): from individual species to whole genera.</title>
        <authorList>
            <person name="Goeker M."/>
        </authorList>
    </citation>
    <scope>NUCLEOTIDE SEQUENCE [LARGE SCALE GENOMIC DNA]</scope>
    <source>
        <strain evidence="3 4">DSM 28057</strain>
    </source>
</reference>
<comment type="caution">
    <text evidence="3">The sequence shown here is derived from an EMBL/GenBank/DDBJ whole genome shotgun (WGS) entry which is preliminary data.</text>
</comment>
<name>A0A2P8EAB5_9BACT</name>
<evidence type="ECO:0000256" key="2">
    <source>
        <dbReference type="SAM" id="Phobius"/>
    </source>
</evidence>
<accession>A0A2P8EAB5</accession>
<keyword evidence="4" id="KW-1185">Reference proteome</keyword>